<reference evidence="2 3" key="1">
    <citation type="submission" date="2016-03" db="EMBL/GenBank/DDBJ databases">
        <title>Genome sequence of Nesiotobacter sp. nov., a moderately halophilic alphaproteobacterium isolated from the Yellow Sea, China.</title>
        <authorList>
            <person name="Zhang G."/>
            <person name="Zhang R."/>
        </authorList>
    </citation>
    <scope>NUCLEOTIDE SEQUENCE [LARGE SCALE GENOMIC DNA]</scope>
    <source>
        <strain evidence="2 3">WB1-6</strain>
    </source>
</reference>
<comment type="caution">
    <text evidence="2">The sequence shown here is derived from an EMBL/GenBank/DDBJ whole genome shotgun (WGS) entry which is preliminary data.</text>
</comment>
<gene>
    <name evidence="2" type="ORF">A3843_02250</name>
</gene>
<accession>A0A1U7JKD9</accession>
<evidence type="ECO:0000313" key="3">
    <source>
        <dbReference type="Proteomes" id="UP000185783"/>
    </source>
</evidence>
<dbReference type="InterPro" id="IPR036390">
    <property type="entry name" value="WH_DNA-bd_sf"/>
</dbReference>
<dbReference type="PANTHER" id="PTHR33221">
    <property type="entry name" value="WINGED HELIX-TURN-HELIX TRANSCRIPTIONAL REGULATOR, RRF2 FAMILY"/>
    <property type="match status" value="1"/>
</dbReference>
<evidence type="ECO:0000256" key="1">
    <source>
        <dbReference type="ARBA" id="ARBA00023125"/>
    </source>
</evidence>
<dbReference type="GO" id="GO:0005829">
    <property type="term" value="C:cytosol"/>
    <property type="evidence" value="ECO:0007669"/>
    <property type="project" value="TreeGrafter"/>
</dbReference>
<evidence type="ECO:0000313" key="2">
    <source>
        <dbReference type="EMBL" id="OKL45189.1"/>
    </source>
</evidence>
<keyword evidence="3" id="KW-1185">Reference proteome</keyword>
<dbReference type="STRING" id="197461.A3843_02250"/>
<dbReference type="Pfam" id="PF02082">
    <property type="entry name" value="Rrf2"/>
    <property type="match status" value="1"/>
</dbReference>
<organism evidence="2 3">
    <name type="scientific">Pseudovibrio exalbescens</name>
    <dbReference type="NCBI Taxonomy" id="197461"/>
    <lineage>
        <taxon>Bacteria</taxon>
        <taxon>Pseudomonadati</taxon>
        <taxon>Pseudomonadota</taxon>
        <taxon>Alphaproteobacteria</taxon>
        <taxon>Hyphomicrobiales</taxon>
        <taxon>Stappiaceae</taxon>
        <taxon>Pseudovibrio</taxon>
    </lineage>
</organism>
<evidence type="ECO:0008006" key="4">
    <source>
        <dbReference type="Google" id="ProtNLM"/>
    </source>
</evidence>
<sequence>MKLTGMTDIATRIMVIIVASPDDHWTIERFATVCQSPKPQVTKTIQILARHGFVQSRRGRTGGFYLSCDPQCVTLGEVVRAVEPNFALVDCMACTDKAACPLLPVCRVRSSMHKALKAFMA</sequence>
<dbReference type="GO" id="GO:0003700">
    <property type="term" value="F:DNA-binding transcription factor activity"/>
    <property type="evidence" value="ECO:0007669"/>
    <property type="project" value="TreeGrafter"/>
</dbReference>
<keyword evidence="1" id="KW-0238">DNA-binding</keyword>
<name>A0A1U7JKD9_9HYPH</name>
<dbReference type="RefSeq" id="WP_028480315.1">
    <property type="nucleotide sequence ID" value="NZ_LVVZ01000005.1"/>
</dbReference>
<dbReference type="AlphaFoldDB" id="A0A1U7JKD9"/>
<dbReference type="GO" id="GO:0003677">
    <property type="term" value="F:DNA binding"/>
    <property type="evidence" value="ECO:0007669"/>
    <property type="project" value="UniProtKB-KW"/>
</dbReference>
<protein>
    <recommendedName>
        <fullName evidence="4">Rrf2 family transcriptional regulator</fullName>
    </recommendedName>
</protein>
<dbReference type="Proteomes" id="UP000185783">
    <property type="component" value="Unassembled WGS sequence"/>
</dbReference>
<dbReference type="InterPro" id="IPR036388">
    <property type="entry name" value="WH-like_DNA-bd_sf"/>
</dbReference>
<dbReference type="EMBL" id="LVVZ01000005">
    <property type="protein sequence ID" value="OKL45189.1"/>
    <property type="molecule type" value="Genomic_DNA"/>
</dbReference>
<dbReference type="PANTHER" id="PTHR33221:SF4">
    <property type="entry name" value="HTH-TYPE TRANSCRIPTIONAL REPRESSOR NSRR"/>
    <property type="match status" value="1"/>
</dbReference>
<dbReference type="Gene3D" id="1.10.10.10">
    <property type="entry name" value="Winged helix-like DNA-binding domain superfamily/Winged helix DNA-binding domain"/>
    <property type="match status" value="1"/>
</dbReference>
<dbReference type="PROSITE" id="PS51197">
    <property type="entry name" value="HTH_RRF2_2"/>
    <property type="match status" value="1"/>
</dbReference>
<dbReference type="InterPro" id="IPR000944">
    <property type="entry name" value="Tscrpt_reg_Rrf2"/>
</dbReference>
<dbReference type="SUPFAM" id="SSF46785">
    <property type="entry name" value="Winged helix' DNA-binding domain"/>
    <property type="match status" value="1"/>
</dbReference>
<proteinExistence type="predicted"/>